<sequence length="369" mass="39312">MGLQRRSSTTGALAGLRVLDLSRVLAGPICTQSLGDFGADVVKVERPGAGDDTRQWGPPFVDDDAGHRFSTYFLCANRNKRSIVLDLKTDAGRDAVLRLANRSDVLVENFLPGVLDRMGLGYDALSKTNPKLVYASISGYGESGPKAHLPGYDVVLSAAGGLMGATGEARDRPPVKVAVAVTDLWTAHHHVFAGSPVAEPLGSAHASIVPYQAFPTADGRWIVIGAGNDVQFSALCDALGLSDLAKCHPTNADRVANRSDVVSRISNAVRSMTATQVETKLSGTGCPCGPVNRIDEVFDDEQVRHLDMVQLIQGLSMVRTPVTLSATPTIARYPPPRLGQHTREILAELGYAANQIDEMLTQTSAFQAL</sequence>
<dbReference type="InterPro" id="IPR050483">
    <property type="entry name" value="CoA-transferase_III_domain"/>
</dbReference>
<dbReference type="PANTHER" id="PTHR48207:SF3">
    <property type="entry name" value="SUCCINATE--HYDROXYMETHYLGLUTARATE COA-TRANSFERASE"/>
    <property type="match status" value="1"/>
</dbReference>
<dbReference type="EMBL" id="OVEO01000010">
    <property type="protein sequence ID" value="SPQ98613.1"/>
    <property type="molecule type" value="Genomic_DNA"/>
</dbReference>
<evidence type="ECO:0000313" key="4">
    <source>
        <dbReference type="Proteomes" id="UP000290189"/>
    </source>
</evidence>
<dbReference type="PANTHER" id="PTHR48207">
    <property type="entry name" value="SUCCINATE--HYDROXYMETHYLGLUTARATE COA-TRANSFERASE"/>
    <property type="match status" value="1"/>
</dbReference>
<dbReference type="InterPro" id="IPR003673">
    <property type="entry name" value="CoA-Trfase_fam_III"/>
</dbReference>
<evidence type="ECO:0000256" key="1">
    <source>
        <dbReference type="ARBA" id="ARBA00008383"/>
    </source>
</evidence>
<proteinExistence type="inferred from homology"/>
<dbReference type="SUPFAM" id="SSF89796">
    <property type="entry name" value="CoA-transferase family III (CaiB/BaiF)"/>
    <property type="match status" value="1"/>
</dbReference>
<dbReference type="GO" id="GO:0008410">
    <property type="term" value="F:CoA-transferase activity"/>
    <property type="evidence" value="ECO:0007669"/>
    <property type="project" value="TreeGrafter"/>
</dbReference>
<name>A0A3P3YEK0_PLABS</name>
<keyword evidence="2" id="KW-0808">Transferase</keyword>
<dbReference type="InterPro" id="IPR023606">
    <property type="entry name" value="CoA-Trfase_III_dom_1_sf"/>
</dbReference>
<dbReference type="Pfam" id="PF02515">
    <property type="entry name" value="CoA_transf_3"/>
    <property type="match status" value="2"/>
</dbReference>
<comment type="similarity">
    <text evidence="1">Belongs to the CoA-transferase III family.</text>
</comment>
<dbReference type="InterPro" id="IPR044855">
    <property type="entry name" value="CoA-Trfase_III_dom3_sf"/>
</dbReference>
<geneLocation type="mitochondrion" evidence="3"/>
<keyword evidence="3" id="KW-0496">Mitochondrion</keyword>
<evidence type="ECO:0000313" key="3">
    <source>
        <dbReference type="EMBL" id="SPQ98613.1"/>
    </source>
</evidence>
<reference evidence="3 4" key="1">
    <citation type="submission" date="2018-03" db="EMBL/GenBank/DDBJ databases">
        <authorList>
            <person name="Fogelqvist J."/>
        </authorList>
    </citation>
    <scope>NUCLEOTIDE SEQUENCE [LARGE SCALE GENOMIC DNA]</scope>
</reference>
<gene>
    <name evidence="3" type="ORF">PLBR_LOCUS5828</name>
</gene>
<protein>
    <recommendedName>
        <fullName evidence="5">CoA transferase</fullName>
    </recommendedName>
</protein>
<evidence type="ECO:0000256" key="2">
    <source>
        <dbReference type="ARBA" id="ARBA00022679"/>
    </source>
</evidence>
<dbReference type="AlphaFoldDB" id="A0A3P3YEK0"/>
<dbReference type="Proteomes" id="UP000290189">
    <property type="component" value="Unassembled WGS sequence"/>
</dbReference>
<accession>A0A3P3YEK0</accession>
<dbReference type="Gene3D" id="3.30.1540.10">
    <property type="entry name" value="formyl-coa transferase, domain 3"/>
    <property type="match status" value="1"/>
</dbReference>
<organism evidence="3 4">
    <name type="scientific">Plasmodiophora brassicae</name>
    <name type="common">Clubroot disease agent</name>
    <dbReference type="NCBI Taxonomy" id="37360"/>
    <lineage>
        <taxon>Eukaryota</taxon>
        <taxon>Sar</taxon>
        <taxon>Rhizaria</taxon>
        <taxon>Endomyxa</taxon>
        <taxon>Phytomyxea</taxon>
        <taxon>Plasmodiophorida</taxon>
        <taxon>Plasmodiophoridae</taxon>
        <taxon>Plasmodiophora</taxon>
    </lineage>
</organism>
<evidence type="ECO:0008006" key="5">
    <source>
        <dbReference type="Google" id="ProtNLM"/>
    </source>
</evidence>
<dbReference type="Gene3D" id="3.40.50.10540">
    <property type="entry name" value="Crotonobetainyl-coa:carnitine coa-transferase, domain 1"/>
    <property type="match status" value="1"/>
</dbReference>